<name>A0A4Q4MES8_9PLEO</name>
<organism evidence="4 6">
    <name type="scientific">Alternaria tenuissima</name>
    <dbReference type="NCBI Taxonomy" id="119927"/>
    <lineage>
        <taxon>Eukaryota</taxon>
        <taxon>Fungi</taxon>
        <taxon>Dikarya</taxon>
        <taxon>Ascomycota</taxon>
        <taxon>Pezizomycotina</taxon>
        <taxon>Dothideomycetes</taxon>
        <taxon>Pleosporomycetidae</taxon>
        <taxon>Pleosporales</taxon>
        <taxon>Pleosporineae</taxon>
        <taxon>Pleosporaceae</taxon>
        <taxon>Alternaria</taxon>
        <taxon>Alternaria sect. Alternaria</taxon>
        <taxon>Alternaria alternata complex</taxon>
    </lineage>
</organism>
<dbReference type="Gene3D" id="1.20.1280.50">
    <property type="match status" value="1"/>
</dbReference>
<dbReference type="Pfam" id="PF12937">
    <property type="entry name" value="F-box-like"/>
    <property type="match status" value="1"/>
</dbReference>
<protein>
    <recommendedName>
        <fullName evidence="2">F-box domain-containing protein</fullName>
    </recommendedName>
</protein>
<dbReference type="InterPro" id="IPR001810">
    <property type="entry name" value="F-box_dom"/>
</dbReference>
<reference evidence="6 7" key="2">
    <citation type="journal article" date="2019" name="bioRxiv">
        <title>Genomics, evolutionary history and diagnostics of the Alternaria alternata species group including apple and Asian pear pathotypes.</title>
        <authorList>
            <person name="Armitage A.D."/>
            <person name="Cockerton H.M."/>
            <person name="Sreenivasaprasad S."/>
            <person name="Woodhall J.W."/>
            <person name="Lane C.R."/>
            <person name="Harrison R.J."/>
            <person name="Clarkson J.P."/>
        </authorList>
    </citation>
    <scope>NUCLEOTIDE SEQUENCE [LARGE SCALE GENOMIC DNA]</scope>
    <source>
        <strain evidence="6">FERA 1082</strain>
        <strain evidence="3">FERA 1164</strain>
        <strain evidence="7">FERA 635</strain>
    </source>
</reference>
<feature type="compositionally biased region" description="Acidic residues" evidence="1">
    <location>
        <begin position="410"/>
        <end position="431"/>
    </location>
</feature>
<evidence type="ECO:0000313" key="4">
    <source>
        <dbReference type="EMBL" id="RYN49078.1"/>
    </source>
</evidence>
<feature type="region of interest" description="Disordered" evidence="1">
    <location>
        <begin position="408"/>
        <end position="431"/>
    </location>
</feature>
<dbReference type="EMBL" id="PDXA01000021">
    <property type="protein sequence ID" value="RYN49078.1"/>
    <property type="molecule type" value="Genomic_DNA"/>
</dbReference>
<dbReference type="EMBL" id="PDXF01000017">
    <property type="protein sequence ID" value="RYO00802.1"/>
    <property type="molecule type" value="Genomic_DNA"/>
</dbReference>
<reference evidence="4" key="3">
    <citation type="journal article" date="2019" name="J. ISSAAS">
        <title>Genomics, evolutionary history and diagnostics of the Alternaria alternata species group including apple and Asian pear pathotypes.</title>
        <authorList>
            <person name="Armitage A.D."/>
            <person name="Cockerton H.M."/>
            <person name="Sreenivasaprasad S."/>
            <person name="Woodhall J."/>
            <person name="Lane C."/>
            <person name="Harrison R.J."/>
            <person name="Clarkson J.P."/>
        </authorList>
    </citation>
    <scope>NUCLEOTIDE SEQUENCE</scope>
    <source>
        <strain evidence="4">FERA 1082</strain>
    </source>
</reference>
<keyword evidence="7" id="KW-1185">Reference proteome</keyword>
<sequence length="431" mass="48497">MDTSSALSRIDTLISDMPMDEDSKSAVPCDRLSTLPDELLLRIFEAVGCISRRDLCNVSRVNKRCHRLSDAVLYKSILFETPEFHLTFSESLSRRPRRGSSIYEVKLAYPSSELSQLALDAPVHGSYLDPKTSDTLSRTLSIMSNLEKLEISVPDVLLHGIGTLFNGPFDLTCLKTCSLFYQCANDAYWDLRENIHIFAHPTLETLTIRRAKLDEKGFDHIERPHMTALKQLHLIECDINDDSLGDLLELPEALEEFVMTQAEVPEPDLEESSDNVGDYILAAQSQAEFLKSITIDHPTLTGRKVLRMREFAALKTLRLNWDYQLFGKSSKKPRLHSVGLPPVMETLEFFNELGSDTEVTDLLLATIEQKDIVARNWKTMVVVEGEEGVSKETKDACKTAGLKLDIIGAMEDDSELDDDADMEEDSESESE</sequence>
<comment type="caution">
    <text evidence="4">The sequence shown here is derived from an EMBL/GenBank/DDBJ whole genome shotgun (WGS) entry which is preliminary data.</text>
</comment>
<evidence type="ECO:0000256" key="1">
    <source>
        <dbReference type="SAM" id="MobiDB-lite"/>
    </source>
</evidence>
<dbReference type="SUPFAM" id="SSF52047">
    <property type="entry name" value="RNI-like"/>
    <property type="match status" value="1"/>
</dbReference>
<dbReference type="Proteomes" id="UP000292402">
    <property type="component" value="Unassembled WGS sequence"/>
</dbReference>
<dbReference type="AlphaFoldDB" id="A0A4Q4MES8"/>
<dbReference type="InterPro" id="IPR036047">
    <property type="entry name" value="F-box-like_dom_sf"/>
</dbReference>
<evidence type="ECO:0000259" key="2">
    <source>
        <dbReference type="Pfam" id="PF12937"/>
    </source>
</evidence>
<dbReference type="EMBL" id="PDXB01000020">
    <property type="protein sequence ID" value="RYN25128.1"/>
    <property type="molecule type" value="Genomic_DNA"/>
</dbReference>
<feature type="domain" description="F-box" evidence="2">
    <location>
        <begin position="33"/>
        <end position="79"/>
    </location>
</feature>
<evidence type="ECO:0000313" key="7">
    <source>
        <dbReference type="Proteomes" id="UP000293195"/>
    </source>
</evidence>
<dbReference type="CDD" id="cd09917">
    <property type="entry name" value="F-box_SF"/>
    <property type="match status" value="1"/>
</dbReference>
<dbReference type="InterPro" id="IPR032675">
    <property type="entry name" value="LRR_dom_sf"/>
</dbReference>
<reference evidence="3" key="1">
    <citation type="submission" date="2017-10" db="EMBL/GenBank/DDBJ databases">
        <authorList>
            <person name="Armitage A.D."/>
            <person name="Barbara D.J."/>
            <person name="Woodhall J.W."/>
            <person name="Sreenivasaprasad S."/>
            <person name="Lane C.R."/>
            <person name="Clarkson J.P."/>
            <person name="Harrison R.J."/>
        </authorList>
    </citation>
    <scope>NUCLEOTIDE SEQUENCE</scope>
    <source>
        <strain evidence="3">FERA 1164</strain>
        <strain evidence="5">FERA 635</strain>
    </source>
</reference>
<dbReference type="Gene3D" id="3.80.10.10">
    <property type="entry name" value="Ribonuclease Inhibitor"/>
    <property type="match status" value="1"/>
</dbReference>
<dbReference type="Proteomes" id="UP000292340">
    <property type="component" value="Unassembled WGS sequence"/>
</dbReference>
<evidence type="ECO:0000313" key="5">
    <source>
        <dbReference type="EMBL" id="RYO00802.1"/>
    </source>
</evidence>
<evidence type="ECO:0000313" key="3">
    <source>
        <dbReference type="EMBL" id="RYN25128.1"/>
    </source>
</evidence>
<proteinExistence type="predicted"/>
<accession>A0A4Q4MES8</accession>
<evidence type="ECO:0000313" key="6">
    <source>
        <dbReference type="Proteomes" id="UP000292402"/>
    </source>
</evidence>
<dbReference type="SUPFAM" id="SSF81383">
    <property type="entry name" value="F-box domain"/>
    <property type="match status" value="1"/>
</dbReference>
<dbReference type="Proteomes" id="UP000293195">
    <property type="component" value="Unassembled WGS sequence"/>
</dbReference>
<gene>
    <name evidence="4" type="ORF">AA0114_g6771</name>
    <name evidence="3" type="ORF">AA0115_g7769</name>
    <name evidence="5" type="ORF">AA0119_g5637</name>
</gene>